<feature type="domain" description="Sulfatase N-terminal" evidence="2">
    <location>
        <begin position="258"/>
        <end position="473"/>
    </location>
</feature>
<dbReference type="Gene3D" id="3.40.720.10">
    <property type="entry name" value="Alkaline Phosphatase, subunit A"/>
    <property type="match status" value="1"/>
</dbReference>
<evidence type="ECO:0000313" key="4">
    <source>
        <dbReference type="Proteomes" id="UP001324533"/>
    </source>
</evidence>
<proteinExistence type="predicted"/>
<keyword evidence="4" id="KW-1185">Reference proteome</keyword>
<dbReference type="Pfam" id="PF00884">
    <property type="entry name" value="Sulfatase"/>
    <property type="match status" value="1"/>
</dbReference>
<dbReference type="RefSeq" id="WP_322411699.1">
    <property type="nucleotide sequence ID" value="NZ_CP139779.1"/>
</dbReference>
<feature type="transmembrane region" description="Helical" evidence="1">
    <location>
        <begin position="110"/>
        <end position="130"/>
    </location>
</feature>
<accession>A0ABZ0VD83</accession>
<keyword evidence="1" id="KW-0472">Membrane</keyword>
<gene>
    <name evidence="3" type="ORF">T9R20_06420</name>
</gene>
<feature type="transmembrane region" description="Helical" evidence="1">
    <location>
        <begin position="33"/>
        <end position="50"/>
    </location>
</feature>
<evidence type="ECO:0000313" key="3">
    <source>
        <dbReference type="EMBL" id="WQB71588.1"/>
    </source>
</evidence>
<dbReference type="SUPFAM" id="SSF53649">
    <property type="entry name" value="Alkaline phosphatase-like"/>
    <property type="match status" value="1"/>
</dbReference>
<feature type="transmembrane region" description="Helical" evidence="1">
    <location>
        <begin position="57"/>
        <end position="75"/>
    </location>
</feature>
<keyword evidence="1" id="KW-1133">Transmembrane helix</keyword>
<reference evidence="3 4" key="1">
    <citation type="submission" date="2023-06" db="EMBL/GenBank/DDBJ databases">
        <title>Rock-solubilizing bacteria, Microbacterium invictum, promotes re-establishment of vegetation in rocky wasteland by accelerating rock bio-weathering and reshaping soil bacterial community.</title>
        <authorList>
            <person name="Liu C."/>
        </authorList>
    </citation>
    <scope>NUCLEOTIDE SEQUENCE [LARGE SCALE GENOMIC DNA]</scope>
    <source>
        <strain evidence="3 4">X-18</strain>
    </source>
</reference>
<name>A0ABZ0VD83_9MICO</name>
<protein>
    <submittedName>
        <fullName evidence="3">Sulfatase-like hydrolase/transferase</fullName>
    </submittedName>
</protein>
<dbReference type="InterPro" id="IPR000917">
    <property type="entry name" value="Sulfatase_N"/>
</dbReference>
<keyword evidence="1" id="KW-0812">Transmembrane</keyword>
<evidence type="ECO:0000256" key="1">
    <source>
        <dbReference type="SAM" id="Phobius"/>
    </source>
</evidence>
<dbReference type="EMBL" id="CP139779">
    <property type="protein sequence ID" value="WQB71588.1"/>
    <property type="molecule type" value="Genomic_DNA"/>
</dbReference>
<organism evidence="3 4">
    <name type="scientific">Microbacterium invictum</name>
    <dbReference type="NCBI Taxonomy" id="515415"/>
    <lineage>
        <taxon>Bacteria</taxon>
        <taxon>Bacillati</taxon>
        <taxon>Actinomycetota</taxon>
        <taxon>Actinomycetes</taxon>
        <taxon>Micrococcales</taxon>
        <taxon>Microbacteriaceae</taxon>
        <taxon>Microbacterium</taxon>
    </lineage>
</organism>
<sequence>MTWRASIVTALAWVTVLGAPLLAGALDPGTGLAARLPVETILVLLLVVAVRGVFQRVVAYAFGAVTVIAALVALLDLTFRGTIDRGFAATEDWRAVVNAYKVVQDVVGPFTAALAALVIIGVAVAAVFVVGRCVLRCARSVTHLGARGRMAVAAAATAWVILSVVGAQHPTGAAVAAADVTRTLVGEAVQAAESIPDQEAFERALQDDSLAGSAPGDPLAGLRGKDVVIAFVESYGEVAVSDADEMAGITRLIDESAARLAENGYRAESAFLTSPTFGGVSWLAHGTLQSGAWVDTQQKYDALLSSERMTLSRLFGETGWRTVTVNPAHTEPWPEGEAFYGFDRMLDEQELAYAGPAFGFARVPDQFTWQRFFDEELSRDGAPIMAEVSLVSSHTPWSPTPRLVPWADLGDGSRFAGQLDDAAAAGFWPDERRTRADYAESMEYSLGATLSFVETYDPEDLVLMLVGDHQPSRVVSGPDADSDVPVTIVSKDPAVFERIEAWGWDAGFRPSVDAPVWRMDAFRDRFVDAFSG</sequence>
<dbReference type="Proteomes" id="UP001324533">
    <property type="component" value="Chromosome"/>
</dbReference>
<feature type="transmembrane region" description="Helical" evidence="1">
    <location>
        <begin position="150"/>
        <end position="167"/>
    </location>
</feature>
<dbReference type="InterPro" id="IPR017850">
    <property type="entry name" value="Alkaline_phosphatase_core_sf"/>
</dbReference>
<evidence type="ECO:0000259" key="2">
    <source>
        <dbReference type="Pfam" id="PF00884"/>
    </source>
</evidence>